<dbReference type="AlphaFoldDB" id="A0A7M5V5N6"/>
<keyword evidence="4 6" id="KW-0472">Membrane</keyword>
<feature type="transmembrane region" description="Helical" evidence="6">
    <location>
        <begin position="320"/>
        <end position="339"/>
    </location>
</feature>
<dbReference type="GO" id="GO:0097037">
    <property type="term" value="P:heme export"/>
    <property type="evidence" value="ECO:0007669"/>
    <property type="project" value="TreeGrafter"/>
</dbReference>
<dbReference type="InterPro" id="IPR020846">
    <property type="entry name" value="MFS_dom"/>
</dbReference>
<dbReference type="SUPFAM" id="SSF103473">
    <property type="entry name" value="MFS general substrate transporter"/>
    <property type="match status" value="1"/>
</dbReference>
<dbReference type="Gene3D" id="1.20.1250.20">
    <property type="entry name" value="MFS general substrate transporter like domains"/>
    <property type="match status" value="2"/>
</dbReference>
<feature type="transmembrane region" description="Helical" evidence="6">
    <location>
        <begin position="388"/>
        <end position="409"/>
    </location>
</feature>
<protein>
    <recommendedName>
        <fullName evidence="7">Major facilitator superfamily (MFS) profile domain-containing protein</fullName>
    </recommendedName>
</protein>
<dbReference type="OrthoDB" id="422206at2759"/>
<dbReference type="PANTHER" id="PTHR10924:SF4">
    <property type="entry name" value="GH15861P"/>
    <property type="match status" value="1"/>
</dbReference>
<feature type="transmembrane region" description="Helical" evidence="6">
    <location>
        <begin position="73"/>
        <end position="93"/>
    </location>
</feature>
<feature type="transmembrane region" description="Helical" evidence="6">
    <location>
        <begin position="481"/>
        <end position="500"/>
    </location>
</feature>
<feature type="compositionally biased region" description="Polar residues" evidence="5">
    <location>
        <begin position="26"/>
        <end position="39"/>
    </location>
</feature>
<evidence type="ECO:0000259" key="7">
    <source>
        <dbReference type="PROSITE" id="PS50850"/>
    </source>
</evidence>
<feature type="domain" description="Major facilitator superfamily (MFS) profile" evidence="7">
    <location>
        <begin position="72"/>
        <end position="505"/>
    </location>
</feature>
<keyword evidence="2 6" id="KW-0812">Transmembrane</keyword>
<feature type="transmembrane region" description="Helical" evidence="6">
    <location>
        <begin position="242"/>
        <end position="260"/>
    </location>
</feature>
<dbReference type="Proteomes" id="UP000594262">
    <property type="component" value="Unplaced"/>
</dbReference>
<dbReference type="GO" id="GO:0016020">
    <property type="term" value="C:membrane"/>
    <property type="evidence" value="ECO:0007669"/>
    <property type="project" value="UniProtKB-SubCell"/>
</dbReference>
<feature type="compositionally biased region" description="Polar residues" evidence="5">
    <location>
        <begin position="1"/>
        <end position="19"/>
    </location>
</feature>
<evidence type="ECO:0000256" key="2">
    <source>
        <dbReference type="ARBA" id="ARBA00022692"/>
    </source>
</evidence>
<dbReference type="EnsemblMetazoa" id="CLYHEMT002831.1">
    <property type="protein sequence ID" value="CLYHEMP002831.1"/>
    <property type="gene ID" value="CLYHEMG002831"/>
</dbReference>
<dbReference type="GO" id="GO:0015232">
    <property type="term" value="F:heme transmembrane transporter activity"/>
    <property type="evidence" value="ECO:0007669"/>
    <property type="project" value="TreeGrafter"/>
</dbReference>
<dbReference type="InterPro" id="IPR011701">
    <property type="entry name" value="MFS"/>
</dbReference>
<keyword evidence="9" id="KW-1185">Reference proteome</keyword>
<organism evidence="8 9">
    <name type="scientific">Clytia hemisphaerica</name>
    <dbReference type="NCBI Taxonomy" id="252671"/>
    <lineage>
        <taxon>Eukaryota</taxon>
        <taxon>Metazoa</taxon>
        <taxon>Cnidaria</taxon>
        <taxon>Hydrozoa</taxon>
        <taxon>Hydroidolina</taxon>
        <taxon>Leptothecata</taxon>
        <taxon>Obeliida</taxon>
        <taxon>Clytiidae</taxon>
        <taxon>Clytia</taxon>
    </lineage>
</organism>
<dbReference type="GeneID" id="136817913"/>
<evidence type="ECO:0000313" key="8">
    <source>
        <dbReference type="EnsemblMetazoa" id="CLYHEMP002831.1"/>
    </source>
</evidence>
<dbReference type="Pfam" id="PF07690">
    <property type="entry name" value="MFS_1"/>
    <property type="match status" value="2"/>
</dbReference>
<dbReference type="RefSeq" id="XP_066930355.1">
    <property type="nucleotide sequence ID" value="XM_067074254.1"/>
</dbReference>
<feature type="transmembrane region" description="Helical" evidence="6">
    <location>
        <begin position="113"/>
        <end position="132"/>
    </location>
</feature>
<feature type="transmembrane region" description="Helical" evidence="6">
    <location>
        <begin position="359"/>
        <end position="381"/>
    </location>
</feature>
<feature type="region of interest" description="Disordered" evidence="5">
    <location>
        <begin position="1"/>
        <end position="53"/>
    </location>
</feature>
<dbReference type="PANTHER" id="PTHR10924">
    <property type="entry name" value="MAJOR FACILITATOR SUPERFAMILY PROTEIN-RELATED"/>
    <property type="match status" value="1"/>
</dbReference>
<comment type="subcellular location">
    <subcellularLocation>
        <location evidence="1">Membrane</location>
        <topology evidence="1">Multi-pass membrane protein</topology>
    </subcellularLocation>
</comment>
<evidence type="ECO:0000256" key="5">
    <source>
        <dbReference type="SAM" id="MobiDB-lite"/>
    </source>
</evidence>
<dbReference type="GO" id="GO:0020037">
    <property type="term" value="F:heme binding"/>
    <property type="evidence" value="ECO:0007669"/>
    <property type="project" value="TreeGrafter"/>
</dbReference>
<feature type="transmembrane region" description="Helical" evidence="6">
    <location>
        <begin position="139"/>
        <end position="158"/>
    </location>
</feature>
<evidence type="ECO:0000313" key="9">
    <source>
        <dbReference type="Proteomes" id="UP000594262"/>
    </source>
</evidence>
<accession>A0A7M5V5N6</accession>
<evidence type="ECO:0000256" key="3">
    <source>
        <dbReference type="ARBA" id="ARBA00022989"/>
    </source>
</evidence>
<evidence type="ECO:0000256" key="1">
    <source>
        <dbReference type="ARBA" id="ARBA00004141"/>
    </source>
</evidence>
<reference evidence="8" key="1">
    <citation type="submission" date="2021-01" db="UniProtKB">
        <authorList>
            <consortium name="EnsemblMetazoa"/>
        </authorList>
    </citation>
    <scope>IDENTIFICATION</scope>
</reference>
<proteinExistence type="predicted"/>
<name>A0A7M5V5N6_9CNID</name>
<feature type="transmembrane region" description="Helical" evidence="6">
    <location>
        <begin position="415"/>
        <end position="432"/>
    </location>
</feature>
<dbReference type="InterPro" id="IPR036259">
    <property type="entry name" value="MFS_trans_sf"/>
</dbReference>
<feature type="transmembrane region" description="Helical" evidence="6">
    <location>
        <begin position="453"/>
        <end position="475"/>
    </location>
</feature>
<feature type="transmembrane region" description="Helical" evidence="6">
    <location>
        <begin position="164"/>
        <end position="191"/>
    </location>
</feature>
<dbReference type="PROSITE" id="PS50850">
    <property type="entry name" value="MFS"/>
    <property type="match status" value="1"/>
</dbReference>
<sequence>MEIQDCNEQQNESGESPETINERSALKSSLSDSGNTTPKATPDISKTEESKATPCEITKTEGTIEFQLYKRRWIVLAVFSLISMSNEVIWISLSSITSVVKEYYNVDYLAVNWLSMIYMLFYVFVFLAALALDRLGLKFTIMIGAVLNGLGSCLRLIGTNRDGFIFVFLGNASAALAQCFILFVPPSLAAIWFGENERATASALGVLMNMMGVAIGFLMGGTMVPGSQDYDGEVRDGMLKTLLIQAIFCTVMVILCLVLVHDFPKSPPSMSQLLLIQNKQRKLEQKKNKNISKGKQIELIADENQHMNFKTSLTLLVKDVNFHLVAQAYGIYFGLFGAYNTVLNQMCMNHFPGKEQEIGLMGFTSVILGLIGILLAGIWLDRTRRYKLISIGTFIACSLSLLTFTLILIYSGNFILVYVSFSIFGFFSYPYMTIGLEHAAEITYPISEGLTSGILLLFGNMYAIILTFICGAIIDKGRSDIAGYLMTVLYLVGMVTVILMKGELKRWRADISNKNDEGLGRKEAGTKGSCCIELKEKC</sequence>
<evidence type="ECO:0000256" key="6">
    <source>
        <dbReference type="SAM" id="Phobius"/>
    </source>
</evidence>
<dbReference type="InterPro" id="IPR049680">
    <property type="entry name" value="FLVCR1-2_SLC49-like"/>
</dbReference>
<evidence type="ECO:0000256" key="4">
    <source>
        <dbReference type="ARBA" id="ARBA00023136"/>
    </source>
</evidence>
<feature type="transmembrane region" description="Helical" evidence="6">
    <location>
        <begin position="203"/>
        <end position="222"/>
    </location>
</feature>
<keyword evidence="3 6" id="KW-1133">Transmembrane helix</keyword>